<dbReference type="OrthoDB" id="5288829at2"/>
<dbReference type="InterPro" id="IPR023166">
    <property type="entry name" value="BaiN-like_dom_sf"/>
</dbReference>
<dbReference type="KEGG" id="pstg:E8M01_12395"/>
<dbReference type="SUPFAM" id="SSF51905">
    <property type="entry name" value="FAD/NAD(P)-binding domain"/>
    <property type="match status" value="1"/>
</dbReference>
<accession>A0A4D7ATR6</accession>
<evidence type="ECO:0000259" key="4">
    <source>
        <dbReference type="Pfam" id="PF03486"/>
    </source>
</evidence>
<dbReference type="PANTHER" id="PTHR42887:SF1">
    <property type="entry name" value="BLR3961 PROTEIN"/>
    <property type="match status" value="1"/>
</dbReference>
<dbReference type="Gene3D" id="1.10.8.260">
    <property type="entry name" value="HI0933 insert domain-like"/>
    <property type="match status" value="1"/>
</dbReference>
<dbReference type="PRINTS" id="PR00419">
    <property type="entry name" value="ADXRDTASE"/>
</dbReference>
<evidence type="ECO:0000256" key="3">
    <source>
        <dbReference type="ARBA" id="ARBA00022827"/>
    </source>
</evidence>
<keyword evidence="7" id="KW-1185">Reference proteome</keyword>
<dbReference type="NCBIfam" id="TIGR00275">
    <property type="entry name" value="aminoacetone oxidase family FAD-binding enzyme"/>
    <property type="match status" value="1"/>
</dbReference>
<dbReference type="SUPFAM" id="SSF160996">
    <property type="entry name" value="HI0933 insert domain-like"/>
    <property type="match status" value="1"/>
</dbReference>
<proteinExistence type="predicted"/>
<feature type="domain" description="RsdA/BaiN/AoA(So)-like insert" evidence="5">
    <location>
        <begin position="194"/>
        <end position="344"/>
    </location>
</feature>
<evidence type="ECO:0000256" key="1">
    <source>
        <dbReference type="ARBA" id="ARBA00001974"/>
    </source>
</evidence>
<sequence length="414" mass="42802">MSRRSCQVAIVGAGPAGLFAAEKLAEAGLEVTIFERLASPARKFLLAGRGGLNLTHSEPRAAFLARYGAAGPWLRPGLDAFPPAALRAWAEGLGQKTFVGSSGRVFPESFKASPLARAWLARLEAKGVTLATRRRFTGFGPAGALLFDGPDGGETVKAKAVLLALGGASWPRMGSDGAWVGLLAARGVAITPLEPANMGIEIDWSPEFAARFAGQPLKRIAITVGDRQAEGEAVITAAGLEGGVVYALSAPIRAALADGKARLAIDLKPDLAQGTIAARIAGARTKDSLSSRLKKRLGLTPQAIGVLHEAVAGPLPRDPARLAALIKAAVIDIQAVRPIERAISTAGGVSRDAVSAEGELAALPGVFVAGEMLDWEAPTGGYLLQATFATAVVAARGIARRLGVTLEDESPIVW</sequence>
<name>A0A4D7ATR6_9HYPH</name>
<protein>
    <submittedName>
        <fullName evidence="6">TIGR03862 family flavoprotein</fullName>
    </submittedName>
</protein>
<dbReference type="Pfam" id="PF22780">
    <property type="entry name" value="HI0933_like_1st"/>
    <property type="match status" value="1"/>
</dbReference>
<dbReference type="InterPro" id="IPR004792">
    <property type="entry name" value="BaiN-like"/>
</dbReference>
<gene>
    <name evidence="6" type="ORF">E8M01_12395</name>
</gene>
<dbReference type="PANTHER" id="PTHR42887">
    <property type="entry name" value="OS12G0638800 PROTEIN"/>
    <property type="match status" value="1"/>
</dbReference>
<dbReference type="InterPro" id="IPR057661">
    <property type="entry name" value="RsdA/BaiN/AoA(So)_Rossmann"/>
</dbReference>
<evidence type="ECO:0000313" key="7">
    <source>
        <dbReference type="Proteomes" id="UP000298781"/>
    </source>
</evidence>
<evidence type="ECO:0000259" key="5">
    <source>
        <dbReference type="Pfam" id="PF22780"/>
    </source>
</evidence>
<comment type="cofactor">
    <cofactor evidence="1">
        <name>FAD</name>
        <dbReference type="ChEBI" id="CHEBI:57692"/>
    </cofactor>
</comment>
<feature type="domain" description="RsdA/BaiN/AoA(So)-like Rossmann fold-like" evidence="4">
    <location>
        <begin position="7"/>
        <end position="396"/>
    </location>
</feature>
<dbReference type="InterPro" id="IPR022460">
    <property type="entry name" value="Flavoprotein_PP4765"/>
</dbReference>
<dbReference type="EMBL" id="CP039690">
    <property type="protein sequence ID" value="QCI64954.1"/>
    <property type="molecule type" value="Genomic_DNA"/>
</dbReference>
<dbReference type="RefSeq" id="WP_136960405.1">
    <property type="nucleotide sequence ID" value="NZ_CP039690.1"/>
</dbReference>
<dbReference type="InterPro" id="IPR055178">
    <property type="entry name" value="RsdA/BaiN/AoA(So)-like_dom"/>
</dbReference>
<dbReference type="Gene3D" id="3.50.50.60">
    <property type="entry name" value="FAD/NAD(P)-binding domain"/>
    <property type="match status" value="1"/>
</dbReference>
<dbReference type="NCBIfam" id="TIGR03862">
    <property type="entry name" value="flavo_PP4765"/>
    <property type="match status" value="1"/>
</dbReference>
<dbReference type="InterPro" id="IPR036188">
    <property type="entry name" value="FAD/NAD-bd_sf"/>
</dbReference>
<reference evidence="6 7" key="1">
    <citation type="submission" date="2019-04" db="EMBL/GenBank/DDBJ databases">
        <title>Phreatobacter aquaticus sp. nov.</title>
        <authorList>
            <person name="Choi A."/>
        </authorList>
    </citation>
    <scope>NUCLEOTIDE SEQUENCE [LARGE SCALE GENOMIC DNA]</scope>
    <source>
        <strain evidence="6 7">KCTC 52518</strain>
    </source>
</reference>
<keyword evidence="3" id="KW-0274">FAD</keyword>
<dbReference type="Gene3D" id="2.40.30.10">
    <property type="entry name" value="Translation factors"/>
    <property type="match status" value="1"/>
</dbReference>
<keyword evidence="2" id="KW-0285">Flavoprotein</keyword>
<dbReference type="Pfam" id="PF03486">
    <property type="entry name" value="HI0933_like"/>
    <property type="match status" value="1"/>
</dbReference>
<evidence type="ECO:0000256" key="2">
    <source>
        <dbReference type="ARBA" id="ARBA00022630"/>
    </source>
</evidence>
<dbReference type="Proteomes" id="UP000298781">
    <property type="component" value="Chromosome"/>
</dbReference>
<dbReference type="AlphaFoldDB" id="A0A4D7ATR6"/>
<organism evidence="6 7">
    <name type="scientific">Phreatobacter stygius</name>
    <dbReference type="NCBI Taxonomy" id="1940610"/>
    <lineage>
        <taxon>Bacteria</taxon>
        <taxon>Pseudomonadati</taxon>
        <taxon>Pseudomonadota</taxon>
        <taxon>Alphaproteobacteria</taxon>
        <taxon>Hyphomicrobiales</taxon>
        <taxon>Phreatobacteraceae</taxon>
        <taxon>Phreatobacter</taxon>
    </lineage>
</organism>
<evidence type="ECO:0000313" key="6">
    <source>
        <dbReference type="EMBL" id="QCI64954.1"/>
    </source>
</evidence>